<dbReference type="EMBL" id="JBBXMP010000355">
    <property type="protein sequence ID" value="KAL0058168.1"/>
    <property type="molecule type" value="Genomic_DNA"/>
</dbReference>
<keyword evidence="2" id="KW-1185">Reference proteome</keyword>
<organism evidence="1 2">
    <name type="scientific">Marasmius tenuissimus</name>
    <dbReference type="NCBI Taxonomy" id="585030"/>
    <lineage>
        <taxon>Eukaryota</taxon>
        <taxon>Fungi</taxon>
        <taxon>Dikarya</taxon>
        <taxon>Basidiomycota</taxon>
        <taxon>Agaricomycotina</taxon>
        <taxon>Agaricomycetes</taxon>
        <taxon>Agaricomycetidae</taxon>
        <taxon>Agaricales</taxon>
        <taxon>Marasmiineae</taxon>
        <taxon>Marasmiaceae</taxon>
        <taxon>Marasmius</taxon>
    </lineage>
</organism>
<proteinExistence type="predicted"/>
<evidence type="ECO:0000313" key="2">
    <source>
        <dbReference type="Proteomes" id="UP001437256"/>
    </source>
</evidence>
<accession>A0ABR2ZA43</accession>
<name>A0ABR2ZA43_9AGAR</name>
<evidence type="ECO:0000313" key="1">
    <source>
        <dbReference type="EMBL" id="KAL0058168.1"/>
    </source>
</evidence>
<gene>
    <name evidence="1" type="ORF">AAF712_015160</name>
</gene>
<dbReference type="SUPFAM" id="SSF52047">
    <property type="entry name" value="RNI-like"/>
    <property type="match status" value="1"/>
</dbReference>
<sequence length="393" mass="45267">MNATTSNVPSLSRFTFGNPRATRPTFITDLIVKIIEELTREEGWKRNFHLLWLNKELRSALAPIAYKSVYLFHHRQVSQLRVDTYVTPQIGMFVRRIYLRGARAPQDHERPTIPHEMARRVSSSKLPAQTAREIHAWCYWPTDLETDLEDAIRSCPRTTTLVVDAGNISSRALSTFTSSIRGLHQLEHLDINFEVLHSCIRTTRFLATLWPKLRTLRISFYGLLYAYSYIARMVDCSWLGYLTHLSVVFGHWRDDRDTKNAIRVLQDIKAGPQVRWIVAECADGNLPPQFPLILPRLNLDDRLIFALKSPLEDSGLEQLSLSTRNALSRLLHVYKKDSGSWYADVDEGQSKESPRILKYDEEMDDESNYGPVLTVKNGETPFASLDMDDDEWV</sequence>
<comment type="caution">
    <text evidence="1">The sequence shown here is derived from an EMBL/GenBank/DDBJ whole genome shotgun (WGS) entry which is preliminary data.</text>
</comment>
<reference evidence="1 2" key="1">
    <citation type="submission" date="2024-05" db="EMBL/GenBank/DDBJ databases">
        <title>A draft genome resource for the thread blight pathogen Marasmius tenuissimus strain MS-2.</title>
        <authorList>
            <person name="Yulfo-Soto G.E."/>
            <person name="Baruah I.K."/>
            <person name="Amoako-Attah I."/>
            <person name="Bukari Y."/>
            <person name="Meinhardt L.W."/>
            <person name="Bailey B.A."/>
            <person name="Cohen S.P."/>
        </authorList>
    </citation>
    <scope>NUCLEOTIDE SEQUENCE [LARGE SCALE GENOMIC DNA]</scope>
    <source>
        <strain evidence="1 2">MS-2</strain>
    </source>
</reference>
<protein>
    <submittedName>
        <fullName evidence="1">Uncharacterized protein</fullName>
    </submittedName>
</protein>
<dbReference type="Proteomes" id="UP001437256">
    <property type="component" value="Unassembled WGS sequence"/>
</dbReference>